<dbReference type="PaxDb" id="2903-EOD12493"/>
<dbReference type="GeneID" id="17258640"/>
<accession>A0A0D3IMK8</accession>
<keyword evidence="4" id="KW-1185">Reference proteome</keyword>
<protein>
    <submittedName>
        <fullName evidence="3">Uncharacterized protein</fullName>
    </submittedName>
</protein>
<feature type="transmembrane region" description="Helical" evidence="2">
    <location>
        <begin position="101"/>
        <end position="120"/>
    </location>
</feature>
<reference evidence="4" key="1">
    <citation type="journal article" date="2013" name="Nature">
        <title>Pan genome of the phytoplankton Emiliania underpins its global distribution.</title>
        <authorList>
            <person name="Read B.A."/>
            <person name="Kegel J."/>
            <person name="Klute M.J."/>
            <person name="Kuo A."/>
            <person name="Lefebvre S.C."/>
            <person name="Maumus F."/>
            <person name="Mayer C."/>
            <person name="Miller J."/>
            <person name="Monier A."/>
            <person name="Salamov A."/>
            <person name="Young J."/>
            <person name="Aguilar M."/>
            <person name="Claverie J.M."/>
            <person name="Frickenhaus S."/>
            <person name="Gonzalez K."/>
            <person name="Herman E.K."/>
            <person name="Lin Y.C."/>
            <person name="Napier J."/>
            <person name="Ogata H."/>
            <person name="Sarno A.F."/>
            <person name="Shmutz J."/>
            <person name="Schroeder D."/>
            <person name="de Vargas C."/>
            <person name="Verret F."/>
            <person name="von Dassow P."/>
            <person name="Valentin K."/>
            <person name="Van de Peer Y."/>
            <person name="Wheeler G."/>
            <person name="Dacks J.B."/>
            <person name="Delwiche C.F."/>
            <person name="Dyhrman S.T."/>
            <person name="Glockner G."/>
            <person name="John U."/>
            <person name="Richards T."/>
            <person name="Worden A.Z."/>
            <person name="Zhang X."/>
            <person name="Grigoriev I.V."/>
            <person name="Allen A.E."/>
            <person name="Bidle K."/>
            <person name="Borodovsky M."/>
            <person name="Bowler C."/>
            <person name="Brownlee C."/>
            <person name="Cock J.M."/>
            <person name="Elias M."/>
            <person name="Gladyshev V.N."/>
            <person name="Groth M."/>
            <person name="Guda C."/>
            <person name="Hadaegh A."/>
            <person name="Iglesias-Rodriguez M.D."/>
            <person name="Jenkins J."/>
            <person name="Jones B.M."/>
            <person name="Lawson T."/>
            <person name="Leese F."/>
            <person name="Lindquist E."/>
            <person name="Lobanov A."/>
            <person name="Lomsadze A."/>
            <person name="Malik S.B."/>
            <person name="Marsh M.E."/>
            <person name="Mackinder L."/>
            <person name="Mock T."/>
            <person name="Mueller-Roeber B."/>
            <person name="Pagarete A."/>
            <person name="Parker M."/>
            <person name="Probert I."/>
            <person name="Quesneville H."/>
            <person name="Raines C."/>
            <person name="Rensing S.A."/>
            <person name="Riano-Pachon D.M."/>
            <person name="Richier S."/>
            <person name="Rokitta S."/>
            <person name="Shiraiwa Y."/>
            <person name="Soanes D.M."/>
            <person name="van der Giezen M."/>
            <person name="Wahlund T.M."/>
            <person name="Williams B."/>
            <person name="Wilson W."/>
            <person name="Wolfe G."/>
            <person name="Wurch L.L."/>
        </authorList>
    </citation>
    <scope>NUCLEOTIDE SEQUENCE</scope>
</reference>
<feature type="compositionally biased region" description="Low complexity" evidence="1">
    <location>
        <begin position="24"/>
        <end position="40"/>
    </location>
</feature>
<feature type="transmembrane region" description="Helical" evidence="2">
    <location>
        <begin position="69"/>
        <end position="89"/>
    </location>
</feature>
<dbReference type="AlphaFoldDB" id="A0A0D3IMK8"/>
<reference evidence="3" key="2">
    <citation type="submission" date="2024-10" db="UniProtKB">
        <authorList>
            <consortium name="EnsemblProtists"/>
        </authorList>
    </citation>
    <scope>IDENTIFICATION</scope>
</reference>
<keyword evidence="2" id="KW-0812">Transmembrane</keyword>
<organism evidence="3 4">
    <name type="scientific">Emiliania huxleyi (strain CCMP1516)</name>
    <dbReference type="NCBI Taxonomy" id="280463"/>
    <lineage>
        <taxon>Eukaryota</taxon>
        <taxon>Haptista</taxon>
        <taxon>Haptophyta</taxon>
        <taxon>Prymnesiophyceae</taxon>
        <taxon>Isochrysidales</taxon>
        <taxon>Noelaerhabdaceae</taxon>
        <taxon>Emiliania</taxon>
    </lineage>
</organism>
<feature type="region of interest" description="Disordered" evidence="1">
    <location>
        <begin position="1"/>
        <end position="55"/>
    </location>
</feature>
<dbReference type="KEGG" id="ehx:EMIHUDRAFT_247442"/>
<evidence type="ECO:0000313" key="4">
    <source>
        <dbReference type="Proteomes" id="UP000013827"/>
    </source>
</evidence>
<keyword evidence="2" id="KW-0472">Membrane</keyword>
<sequence>MEKSQRLLVPVEKERGEGAVSAKSSRGSFSFEGGESMVESQRARLKQTSSADGGVPRRSVNVEVLKTTLAGGFAGMLAGGGIMLGALRLSPVARASRGARLAIATVSLCVPALAFAHTATTRKFGSPPPRWAVPAGARVQAVQNPPTPCE</sequence>
<dbReference type="EnsemblProtists" id="EOD12493">
    <property type="protein sequence ID" value="EOD12493"/>
    <property type="gene ID" value="EMIHUDRAFT_247442"/>
</dbReference>
<evidence type="ECO:0000256" key="1">
    <source>
        <dbReference type="SAM" id="MobiDB-lite"/>
    </source>
</evidence>
<dbReference type="HOGENOM" id="CLU_1743949_0_0_1"/>
<name>A0A0D3IMK8_EMIH1</name>
<dbReference type="RefSeq" id="XP_005764922.1">
    <property type="nucleotide sequence ID" value="XM_005764865.1"/>
</dbReference>
<evidence type="ECO:0000313" key="3">
    <source>
        <dbReference type="EnsemblProtists" id="EOD12493"/>
    </source>
</evidence>
<dbReference type="Proteomes" id="UP000013827">
    <property type="component" value="Unassembled WGS sequence"/>
</dbReference>
<proteinExistence type="predicted"/>
<evidence type="ECO:0000256" key="2">
    <source>
        <dbReference type="SAM" id="Phobius"/>
    </source>
</evidence>
<feature type="compositionally biased region" description="Basic and acidic residues" evidence="1">
    <location>
        <begin position="1"/>
        <end position="17"/>
    </location>
</feature>
<keyword evidence="2" id="KW-1133">Transmembrane helix</keyword>